<keyword evidence="3" id="KW-1185">Reference proteome</keyword>
<dbReference type="Proteomes" id="UP000501387">
    <property type="component" value="Chromosome"/>
</dbReference>
<proteinExistence type="predicted"/>
<protein>
    <submittedName>
        <fullName evidence="2">Uncharacterized protein</fullName>
    </submittedName>
</protein>
<evidence type="ECO:0000313" key="2">
    <source>
        <dbReference type="EMBL" id="QIM17047.1"/>
    </source>
</evidence>
<accession>A0A6G8FL01</accession>
<evidence type="ECO:0000256" key="1">
    <source>
        <dbReference type="SAM" id="Phobius"/>
    </source>
</evidence>
<name>A0A6G8FL01_9MICO</name>
<feature type="transmembrane region" description="Helical" evidence="1">
    <location>
        <begin position="6"/>
        <end position="25"/>
    </location>
</feature>
<dbReference type="AlphaFoldDB" id="A0A6G8FL01"/>
<dbReference type="RefSeq" id="WP_166324962.1">
    <property type="nucleotide sequence ID" value="NZ_CP049934.1"/>
</dbReference>
<sequence>MTAKGIWITAWSVVGLLVLGGGLIFGKVFMDKGATEQPLSDRSAMELAYQDGMRQVQETFTEYLLENYEGVAAVEWEGVEVEWRDSPVFGPSLLGNGVASDFKVYVNDTDYFTSYYWLNDKMEYDHDLERYVPTGTLSPKNMDMRIEDGISGLREETGSAFDEFRKSATGSPGARVVYDLEIHEPRY</sequence>
<dbReference type="KEGG" id="lins:G7067_12550"/>
<evidence type="ECO:0000313" key="3">
    <source>
        <dbReference type="Proteomes" id="UP000501387"/>
    </source>
</evidence>
<organism evidence="2 3">
    <name type="scientific">Leucobacter insecticola</name>
    <dbReference type="NCBI Taxonomy" id="2714934"/>
    <lineage>
        <taxon>Bacteria</taxon>
        <taxon>Bacillati</taxon>
        <taxon>Actinomycetota</taxon>
        <taxon>Actinomycetes</taxon>
        <taxon>Micrococcales</taxon>
        <taxon>Microbacteriaceae</taxon>
        <taxon>Leucobacter</taxon>
    </lineage>
</organism>
<dbReference type="EMBL" id="CP049934">
    <property type="protein sequence ID" value="QIM17047.1"/>
    <property type="molecule type" value="Genomic_DNA"/>
</dbReference>
<gene>
    <name evidence="2" type="ORF">G7067_12550</name>
</gene>
<keyword evidence="1" id="KW-0472">Membrane</keyword>
<reference evidence="2 3" key="1">
    <citation type="submission" date="2020-03" db="EMBL/GenBank/DDBJ databases">
        <title>Leucobacter sp. nov., isolated from beetles.</title>
        <authorList>
            <person name="Hyun D.-W."/>
            <person name="Bae J.-W."/>
        </authorList>
    </citation>
    <scope>NUCLEOTIDE SEQUENCE [LARGE SCALE GENOMIC DNA]</scope>
    <source>
        <strain evidence="2 3">HDW9B</strain>
    </source>
</reference>
<keyword evidence="1" id="KW-0812">Transmembrane</keyword>
<keyword evidence="1" id="KW-1133">Transmembrane helix</keyword>